<evidence type="ECO:0000313" key="3">
    <source>
        <dbReference type="Proteomes" id="UP000094580"/>
    </source>
</evidence>
<protein>
    <recommendedName>
        <fullName evidence="4">5-bromo-4-chloroindolyl phosphate hydrolysis protein</fullName>
    </recommendedName>
</protein>
<evidence type="ECO:0000256" key="1">
    <source>
        <dbReference type="SAM" id="Phobius"/>
    </source>
</evidence>
<proteinExistence type="predicted"/>
<feature type="transmembrane region" description="Helical" evidence="1">
    <location>
        <begin position="7"/>
        <end position="29"/>
    </location>
</feature>
<accession>A0ABX3A0A2</accession>
<dbReference type="Proteomes" id="UP000094580">
    <property type="component" value="Unassembled WGS sequence"/>
</dbReference>
<keyword evidence="3" id="KW-1185">Reference proteome</keyword>
<reference evidence="2 3" key="1">
    <citation type="submission" date="2016-07" db="EMBL/GenBank/DDBJ databases">
        <authorList>
            <person name="Townsley L."/>
            <person name="Shank E.A."/>
        </authorList>
    </citation>
    <scope>NUCLEOTIDE SEQUENCE [LARGE SCALE GENOMIC DNA]</scope>
    <source>
        <strain evidence="2 3">CH01</strain>
    </source>
</reference>
<keyword evidence="1" id="KW-0812">Transmembrane</keyword>
<name>A0ABX3A0A2_9BACI</name>
<evidence type="ECO:0008006" key="4">
    <source>
        <dbReference type="Google" id="ProtNLM"/>
    </source>
</evidence>
<dbReference type="RefSeq" id="WP_069032205.1">
    <property type="nucleotide sequence ID" value="NZ_MDKC01000001.1"/>
</dbReference>
<dbReference type="EMBL" id="MDKC01000001">
    <property type="protein sequence ID" value="ODG94029.1"/>
    <property type="molecule type" value="Genomic_DNA"/>
</dbReference>
<organism evidence="2 3">
    <name type="scientific">Gottfriedia luciferensis</name>
    <dbReference type="NCBI Taxonomy" id="178774"/>
    <lineage>
        <taxon>Bacteria</taxon>
        <taxon>Bacillati</taxon>
        <taxon>Bacillota</taxon>
        <taxon>Bacilli</taxon>
        <taxon>Bacillales</taxon>
        <taxon>Bacillaceae</taxon>
        <taxon>Gottfriedia</taxon>
    </lineage>
</organism>
<keyword evidence="1" id="KW-0472">Membrane</keyword>
<comment type="caution">
    <text evidence="2">The sequence shown here is derived from an EMBL/GenBank/DDBJ whole genome shotgun (WGS) entry which is preliminary data.</text>
</comment>
<gene>
    <name evidence="2" type="ORF">BED47_02335</name>
</gene>
<feature type="transmembrane region" description="Helical" evidence="1">
    <location>
        <begin position="41"/>
        <end position="62"/>
    </location>
</feature>
<keyword evidence="1" id="KW-1133">Transmembrane helix</keyword>
<evidence type="ECO:0000313" key="2">
    <source>
        <dbReference type="EMBL" id="ODG94029.1"/>
    </source>
</evidence>
<sequence length="244" mass="28437">MIKGLKLVGLIAFITILNVIVFSPGLIGIQLINASAFQTAFGISFIIANLLVLLFSMFQLYFKPVKDKPIKQLKTNEDFVLALSRYKNSKVLKEDIITSIEQIERMKKKKGVFYNLLADRFSPTEITYNKFASVVDEVETLFYLRIRNIINKISTFDELEYKKIKGKDGLRYSKSLIQEKTNLFNEYIKFVKRAIEMNEEILVNIDKLILEISRLDEIGIDDIEKMECMKEIDSLIQQTKYYRQ</sequence>